<dbReference type="InterPro" id="IPR011990">
    <property type="entry name" value="TPR-like_helical_dom_sf"/>
</dbReference>
<dbReference type="AlphaFoldDB" id="A0A6N6M2F1"/>
<dbReference type="EMBL" id="WACR01000008">
    <property type="protein sequence ID" value="KAB1063362.1"/>
    <property type="molecule type" value="Genomic_DNA"/>
</dbReference>
<feature type="chain" id="PRO_5026818611" evidence="1">
    <location>
        <begin position="21"/>
        <end position="608"/>
    </location>
</feature>
<dbReference type="OrthoDB" id="9763354at2"/>
<dbReference type="Proteomes" id="UP000435357">
    <property type="component" value="Unassembled WGS sequence"/>
</dbReference>
<accession>A0A6N6M2F1</accession>
<evidence type="ECO:0000256" key="1">
    <source>
        <dbReference type="SAM" id="SignalP"/>
    </source>
</evidence>
<organism evidence="2 3">
    <name type="scientific">Salibacter halophilus</name>
    <dbReference type="NCBI Taxonomy" id="1803916"/>
    <lineage>
        <taxon>Bacteria</taxon>
        <taxon>Pseudomonadati</taxon>
        <taxon>Bacteroidota</taxon>
        <taxon>Flavobacteriia</taxon>
        <taxon>Flavobacteriales</taxon>
        <taxon>Salibacteraceae</taxon>
        <taxon>Salibacter</taxon>
    </lineage>
</organism>
<dbReference type="RefSeq" id="WP_151168738.1">
    <property type="nucleotide sequence ID" value="NZ_WACR01000008.1"/>
</dbReference>
<dbReference type="Pfam" id="PF13174">
    <property type="entry name" value="TPR_6"/>
    <property type="match status" value="3"/>
</dbReference>
<name>A0A6N6M2F1_9FLAO</name>
<keyword evidence="1" id="KW-0732">Signal</keyword>
<evidence type="ECO:0000313" key="3">
    <source>
        <dbReference type="Proteomes" id="UP000435357"/>
    </source>
</evidence>
<dbReference type="InterPro" id="IPR019734">
    <property type="entry name" value="TPR_rpt"/>
</dbReference>
<comment type="caution">
    <text evidence="2">The sequence shown here is derived from an EMBL/GenBank/DDBJ whole genome shotgun (WGS) entry which is preliminary data.</text>
</comment>
<evidence type="ECO:0000313" key="2">
    <source>
        <dbReference type="EMBL" id="KAB1063362.1"/>
    </source>
</evidence>
<proteinExistence type="predicted"/>
<gene>
    <name evidence="2" type="ORF">F3059_09845</name>
</gene>
<dbReference type="SMART" id="SM00028">
    <property type="entry name" value="TPR"/>
    <property type="match status" value="6"/>
</dbReference>
<keyword evidence="3" id="KW-1185">Reference proteome</keyword>
<feature type="signal peptide" evidence="1">
    <location>
        <begin position="1"/>
        <end position="20"/>
    </location>
</feature>
<protein>
    <submittedName>
        <fullName evidence="2">Tetratricopeptide repeat protein</fullName>
    </submittedName>
</protein>
<dbReference type="SUPFAM" id="SSF48452">
    <property type="entry name" value="TPR-like"/>
    <property type="match status" value="4"/>
</dbReference>
<reference evidence="2 3" key="1">
    <citation type="submission" date="2019-09" db="EMBL/GenBank/DDBJ databases">
        <title>Genomes of Cryomorphaceae.</title>
        <authorList>
            <person name="Bowman J.P."/>
        </authorList>
    </citation>
    <scope>NUCLEOTIDE SEQUENCE [LARGE SCALE GENOMIC DNA]</scope>
    <source>
        <strain evidence="2 3">KCTC 52047</strain>
    </source>
</reference>
<dbReference type="Gene3D" id="1.25.40.10">
    <property type="entry name" value="Tetratricopeptide repeat domain"/>
    <property type="match status" value="3"/>
</dbReference>
<sequence>MIRFSIILLLLFVTVRTTVAQTQDRQLADQYFADGEYSKAAMYYEKLYDDTDQPFYLKRLALCRFNVEDYDVAESLLKKASRKMPNDLDLLITLGQAYKRQDDNRRAENTWDDVINGLGNNRSEIINVADKFTKIGEYQYALQAYEKGKKNIRGFYVFNSRIAELYGQMGQNDKMIELYLELIEKNPSYQRSVQVRLSRIIDFEEDQMIVETLRQELLKKVQDNPDKPIFAEMLIWMFLQQSDFYGAYAQAKALDRRLDENGSRLMSLANVARNNKKFDVARDALKYVVKKGKKNQYYDRALQEYLTVSKLHLDFDPQTATERYAQLKDEYLDAISQWSEPNLVAASSIELAEIEAYQLNDLDTAISRLENNLENLTMSDRNVALTKIKLGDFLVVKNQVWDAALYYMQAEKAFKYDELGDKAKFKAAKIYYYTGEFDYARSQLDVLKGSTSKLIANDAMYLSNLINDNTIIDTTFKPMEMFARADLLLEQKKYAEAFATLDSIDSEYPGHSLQDDILMKRFELNKKMGQFQESAQDLEKLIENHGDDILGDDAHFKLAELYEHHLNNEDRARELYQKILTDYSGSLYVVEARKRFRKLRGDSTTEEL</sequence>